<evidence type="ECO:0000313" key="1">
    <source>
        <dbReference type="EMBL" id="KAF2867666.1"/>
    </source>
</evidence>
<dbReference type="AlphaFoldDB" id="A0A7C8I2M1"/>
<sequence>MASRLTTYLISWRAIYHELVLSCMTTADPAFATDDSTSPAELYTRSPCQDNLFLTECRSREMLWLATESFEGYAPCKLEKGKPRESLPRIRHGRHKPQLRMLRTSGNA</sequence>
<protein>
    <submittedName>
        <fullName evidence="1">Uncharacterized protein</fullName>
    </submittedName>
</protein>
<dbReference type="EMBL" id="JAADJZ010000022">
    <property type="protein sequence ID" value="KAF2867666.1"/>
    <property type="molecule type" value="Genomic_DNA"/>
</dbReference>
<proteinExistence type="predicted"/>
<name>A0A7C8I2M1_9PLEO</name>
<keyword evidence="2" id="KW-1185">Reference proteome</keyword>
<organism evidence="1 2">
    <name type="scientific">Massariosphaeria phaeospora</name>
    <dbReference type="NCBI Taxonomy" id="100035"/>
    <lineage>
        <taxon>Eukaryota</taxon>
        <taxon>Fungi</taxon>
        <taxon>Dikarya</taxon>
        <taxon>Ascomycota</taxon>
        <taxon>Pezizomycotina</taxon>
        <taxon>Dothideomycetes</taxon>
        <taxon>Pleosporomycetidae</taxon>
        <taxon>Pleosporales</taxon>
        <taxon>Pleosporales incertae sedis</taxon>
        <taxon>Massariosphaeria</taxon>
    </lineage>
</organism>
<gene>
    <name evidence="1" type="ORF">BDV95DRAFT_581489</name>
</gene>
<dbReference type="Proteomes" id="UP000481861">
    <property type="component" value="Unassembled WGS sequence"/>
</dbReference>
<comment type="caution">
    <text evidence="1">The sequence shown here is derived from an EMBL/GenBank/DDBJ whole genome shotgun (WGS) entry which is preliminary data.</text>
</comment>
<evidence type="ECO:0000313" key="2">
    <source>
        <dbReference type="Proteomes" id="UP000481861"/>
    </source>
</evidence>
<accession>A0A7C8I2M1</accession>
<reference evidence="1 2" key="1">
    <citation type="submission" date="2020-01" db="EMBL/GenBank/DDBJ databases">
        <authorList>
            <consortium name="DOE Joint Genome Institute"/>
            <person name="Haridas S."/>
            <person name="Albert R."/>
            <person name="Binder M."/>
            <person name="Bloem J."/>
            <person name="Labutti K."/>
            <person name="Salamov A."/>
            <person name="Andreopoulos B."/>
            <person name="Baker S.E."/>
            <person name="Barry K."/>
            <person name="Bills G."/>
            <person name="Bluhm B.H."/>
            <person name="Cannon C."/>
            <person name="Castanera R."/>
            <person name="Culley D.E."/>
            <person name="Daum C."/>
            <person name="Ezra D."/>
            <person name="Gonzalez J.B."/>
            <person name="Henrissat B."/>
            <person name="Kuo A."/>
            <person name="Liang C."/>
            <person name="Lipzen A."/>
            <person name="Lutzoni F."/>
            <person name="Magnuson J."/>
            <person name="Mondo S."/>
            <person name="Nolan M."/>
            <person name="Ohm R."/>
            <person name="Pangilinan J."/>
            <person name="Park H.-J.H."/>
            <person name="Ramirez L."/>
            <person name="Alfaro M."/>
            <person name="Sun H."/>
            <person name="Tritt A."/>
            <person name="Yoshinaga Y."/>
            <person name="Zwiers L.-H.L."/>
            <person name="Turgeon B.G."/>
            <person name="Goodwin S.B."/>
            <person name="Spatafora J.W."/>
            <person name="Crous P.W."/>
            <person name="Grigoriev I.V."/>
        </authorList>
    </citation>
    <scope>NUCLEOTIDE SEQUENCE [LARGE SCALE GENOMIC DNA]</scope>
    <source>
        <strain evidence="1 2">CBS 611.86</strain>
    </source>
</reference>